<dbReference type="OrthoDB" id="1673781at2759"/>
<dbReference type="Pfam" id="PF01627">
    <property type="entry name" value="Hpt"/>
    <property type="match status" value="1"/>
</dbReference>
<dbReference type="Gene3D" id="1.20.120.160">
    <property type="entry name" value="HPT domain"/>
    <property type="match status" value="1"/>
</dbReference>
<dbReference type="AlphaFoldDB" id="A0A5C3Q8S7"/>
<proteinExistence type="predicted"/>
<dbReference type="SMART" id="SM00073">
    <property type="entry name" value="HPT"/>
    <property type="match status" value="1"/>
</dbReference>
<dbReference type="GO" id="GO:0009927">
    <property type="term" value="F:histidine phosphotransfer kinase activity"/>
    <property type="evidence" value="ECO:0007669"/>
    <property type="project" value="InterPro"/>
</dbReference>
<dbReference type="CDD" id="cd00088">
    <property type="entry name" value="HPT"/>
    <property type="match status" value="1"/>
</dbReference>
<keyword evidence="4" id="KW-0418">Kinase</keyword>
<feature type="domain" description="HPt" evidence="3">
    <location>
        <begin position="99"/>
        <end position="200"/>
    </location>
</feature>
<keyword evidence="4" id="KW-0808">Transferase</keyword>
<feature type="compositionally biased region" description="Acidic residues" evidence="2">
    <location>
        <begin position="69"/>
        <end position="81"/>
    </location>
</feature>
<evidence type="ECO:0000256" key="2">
    <source>
        <dbReference type="SAM" id="MobiDB-lite"/>
    </source>
</evidence>
<dbReference type="InterPro" id="IPR045871">
    <property type="entry name" value="AHP1-5/YPD1"/>
</dbReference>
<feature type="region of interest" description="Disordered" evidence="2">
    <location>
        <begin position="1"/>
        <end position="83"/>
    </location>
</feature>
<dbReference type="PANTHER" id="PTHR28242">
    <property type="entry name" value="PHOSPHORELAY INTERMEDIATE PROTEIN YPD1"/>
    <property type="match status" value="1"/>
</dbReference>
<protein>
    <submittedName>
        <fullName evidence="4">Signal transduction histidine kinase</fullName>
    </submittedName>
</protein>
<keyword evidence="5" id="KW-1185">Reference proteome</keyword>
<dbReference type="GO" id="GO:0005737">
    <property type="term" value="C:cytoplasm"/>
    <property type="evidence" value="ECO:0007669"/>
    <property type="project" value="TreeGrafter"/>
</dbReference>
<dbReference type="EMBL" id="ML178840">
    <property type="protein sequence ID" value="TFK98402.1"/>
    <property type="molecule type" value="Genomic_DNA"/>
</dbReference>
<feature type="compositionally biased region" description="Polar residues" evidence="2">
    <location>
        <begin position="1"/>
        <end position="19"/>
    </location>
</feature>
<dbReference type="Proteomes" id="UP000305067">
    <property type="component" value="Unassembled WGS sequence"/>
</dbReference>
<dbReference type="InterPro" id="IPR008207">
    <property type="entry name" value="Sig_transdc_His_kin_Hpt_dom"/>
</dbReference>
<evidence type="ECO:0000313" key="4">
    <source>
        <dbReference type="EMBL" id="TFK98402.1"/>
    </source>
</evidence>
<organism evidence="4 5">
    <name type="scientific">Pterulicium gracile</name>
    <dbReference type="NCBI Taxonomy" id="1884261"/>
    <lineage>
        <taxon>Eukaryota</taxon>
        <taxon>Fungi</taxon>
        <taxon>Dikarya</taxon>
        <taxon>Basidiomycota</taxon>
        <taxon>Agaricomycotina</taxon>
        <taxon>Agaricomycetes</taxon>
        <taxon>Agaricomycetidae</taxon>
        <taxon>Agaricales</taxon>
        <taxon>Pleurotineae</taxon>
        <taxon>Pterulaceae</taxon>
        <taxon>Pterulicium</taxon>
    </lineage>
</organism>
<feature type="modified residue" description="Phosphohistidine" evidence="1">
    <location>
        <position position="138"/>
    </location>
</feature>
<dbReference type="GO" id="GO:0043424">
    <property type="term" value="F:protein histidine kinase binding"/>
    <property type="evidence" value="ECO:0007669"/>
    <property type="project" value="InterPro"/>
</dbReference>
<accession>A0A5C3Q8S7</accession>
<sequence>MASPARSTVSAQVPNSLHKPSSKDLKPAANPPPSTTNKDVKVVPQSSSSSDNNTRKSSSTPAKSAPDPEANDADDDDDDAPPIDLETFEQIMELDEDDTHDFSRAMTWQYFSQVGTTFTKMEEALSAENLNELSDLGHFLKGSSAALGVAKVQDSCERMQHYGHLRDEERGVDITKKEALKLIRGCLTKAKKDYVEAEAWLKDWFEKNAVDE</sequence>
<evidence type="ECO:0000313" key="5">
    <source>
        <dbReference type="Proteomes" id="UP000305067"/>
    </source>
</evidence>
<dbReference type="GO" id="GO:0005634">
    <property type="term" value="C:nucleus"/>
    <property type="evidence" value="ECO:0007669"/>
    <property type="project" value="TreeGrafter"/>
</dbReference>
<feature type="compositionally biased region" description="Low complexity" evidence="2">
    <location>
        <begin position="46"/>
        <end position="68"/>
    </location>
</feature>
<reference evidence="4 5" key="1">
    <citation type="journal article" date="2019" name="Nat. Ecol. Evol.">
        <title>Megaphylogeny resolves global patterns of mushroom evolution.</title>
        <authorList>
            <person name="Varga T."/>
            <person name="Krizsan K."/>
            <person name="Foldi C."/>
            <person name="Dima B."/>
            <person name="Sanchez-Garcia M."/>
            <person name="Sanchez-Ramirez S."/>
            <person name="Szollosi G.J."/>
            <person name="Szarkandi J.G."/>
            <person name="Papp V."/>
            <person name="Albert L."/>
            <person name="Andreopoulos W."/>
            <person name="Angelini C."/>
            <person name="Antonin V."/>
            <person name="Barry K.W."/>
            <person name="Bougher N.L."/>
            <person name="Buchanan P."/>
            <person name="Buyck B."/>
            <person name="Bense V."/>
            <person name="Catcheside P."/>
            <person name="Chovatia M."/>
            <person name="Cooper J."/>
            <person name="Damon W."/>
            <person name="Desjardin D."/>
            <person name="Finy P."/>
            <person name="Geml J."/>
            <person name="Haridas S."/>
            <person name="Hughes K."/>
            <person name="Justo A."/>
            <person name="Karasinski D."/>
            <person name="Kautmanova I."/>
            <person name="Kiss B."/>
            <person name="Kocsube S."/>
            <person name="Kotiranta H."/>
            <person name="LaButti K.M."/>
            <person name="Lechner B.E."/>
            <person name="Liimatainen K."/>
            <person name="Lipzen A."/>
            <person name="Lukacs Z."/>
            <person name="Mihaltcheva S."/>
            <person name="Morgado L.N."/>
            <person name="Niskanen T."/>
            <person name="Noordeloos M.E."/>
            <person name="Ohm R.A."/>
            <person name="Ortiz-Santana B."/>
            <person name="Ovrebo C."/>
            <person name="Racz N."/>
            <person name="Riley R."/>
            <person name="Savchenko A."/>
            <person name="Shiryaev A."/>
            <person name="Soop K."/>
            <person name="Spirin V."/>
            <person name="Szebenyi C."/>
            <person name="Tomsovsky M."/>
            <person name="Tulloss R.E."/>
            <person name="Uehling J."/>
            <person name="Grigoriev I.V."/>
            <person name="Vagvolgyi C."/>
            <person name="Papp T."/>
            <person name="Martin F.M."/>
            <person name="Miettinen O."/>
            <person name="Hibbett D.S."/>
            <person name="Nagy L.G."/>
        </authorList>
    </citation>
    <scope>NUCLEOTIDE SEQUENCE [LARGE SCALE GENOMIC DNA]</scope>
    <source>
        <strain evidence="4 5">CBS 309.79</strain>
    </source>
</reference>
<dbReference type="STRING" id="1884261.A0A5C3Q8S7"/>
<dbReference type="SUPFAM" id="SSF47226">
    <property type="entry name" value="Histidine-containing phosphotransfer domain, HPT domain"/>
    <property type="match status" value="1"/>
</dbReference>
<evidence type="ECO:0000256" key="1">
    <source>
        <dbReference type="PROSITE-ProRule" id="PRU00110"/>
    </source>
</evidence>
<dbReference type="GO" id="GO:0000160">
    <property type="term" value="P:phosphorelay signal transduction system"/>
    <property type="evidence" value="ECO:0007669"/>
    <property type="project" value="InterPro"/>
</dbReference>
<evidence type="ECO:0000259" key="3">
    <source>
        <dbReference type="PROSITE" id="PS50894"/>
    </source>
</evidence>
<dbReference type="PROSITE" id="PS50894">
    <property type="entry name" value="HPT"/>
    <property type="match status" value="1"/>
</dbReference>
<keyword evidence="1" id="KW-0597">Phosphoprotein</keyword>
<dbReference type="InterPro" id="IPR036641">
    <property type="entry name" value="HPT_dom_sf"/>
</dbReference>
<name>A0A5C3Q8S7_9AGAR</name>
<dbReference type="PANTHER" id="PTHR28242:SF52">
    <property type="entry name" value="PHOSPHORELAY INTERMEDIATE PROTEIN YPD1"/>
    <property type="match status" value="1"/>
</dbReference>
<gene>
    <name evidence="4" type="ORF">BDV98DRAFT_613829</name>
</gene>